<feature type="domain" description="Transcriptional regulator-like" evidence="2">
    <location>
        <begin position="27"/>
        <end position="82"/>
    </location>
</feature>
<organism evidence="3 4">
    <name type="scientific">Bradyrhizobium stylosanthis</name>
    <dbReference type="NCBI Taxonomy" id="1803665"/>
    <lineage>
        <taxon>Bacteria</taxon>
        <taxon>Pseudomonadati</taxon>
        <taxon>Pseudomonadota</taxon>
        <taxon>Alphaproteobacteria</taxon>
        <taxon>Hyphomicrobiales</taxon>
        <taxon>Nitrobacteraceae</taxon>
        <taxon>Bradyrhizobium</taxon>
    </lineage>
</organism>
<dbReference type="EMBL" id="VITK01000002">
    <property type="protein sequence ID" value="TWB03671.1"/>
    <property type="molecule type" value="Genomic_DNA"/>
</dbReference>
<dbReference type="Pfam" id="PF10074">
    <property type="entry name" value="RovC_DNA-bd"/>
    <property type="match status" value="1"/>
</dbReference>
<protein>
    <submittedName>
        <fullName evidence="3">Uncharacterized protein DUF2285</fullName>
    </submittedName>
</protein>
<feature type="domain" description="T6SS Transcription factor RovC-like DNA binding" evidence="1">
    <location>
        <begin position="182"/>
        <end position="275"/>
    </location>
</feature>
<dbReference type="InterPro" id="IPR045465">
    <property type="entry name" value="Trans_reg_dom"/>
</dbReference>
<name>A0A560E2R0_9BRAD</name>
<dbReference type="AlphaFoldDB" id="A0A560E2R0"/>
<evidence type="ECO:0000259" key="2">
    <source>
        <dbReference type="Pfam" id="PF20109"/>
    </source>
</evidence>
<evidence type="ECO:0000259" key="1">
    <source>
        <dbReference type="Pfam" id="PF10074"/>
    </source>
</evidence>
<gene>
    <name evidence="3" type="ORF">FBZ96_102144</name>
</gene>
<dbReference type="Pfam" id="PF20109">
    <property type="entry name" value="Trans_reg_dom"/>
    <property type="match status" value="1"/>
</dbReference>
<dbReference type="Proteomes" id="UP000319949">
    <property type="component" value="Unassembled WGS sequence"/>
</dbReference>
<evidence type="ECO:0000313" key="3">
    <source>
        <dbReference type="EMBL" id="TWB03671.1"/>
    </source>
</evidence>
<keyword evidence="4" id="KW-1185">Reference proteome</keyword>
<sequence>MGLSLTNPATHAHRDAGDIAIVCNPAAYDGSDWAWEFLRRNEDYRTDWRASVPRHLPWITLIDGTRLLRLRRRFPRAEKWGLFAFADPRLGADQTPVFWHANALKRVVRLNATRPRPESKTAPFALGNFRVDRHAVIGADGVPLVLMKGGGVHIPLEIHGLPILTAPFAPVFELRDLADISAQTELLKQLKRFTEPGFQKVQRPPFANDERLQHALIALDESLRGKTYRQIAVAVFGEKKVTEEWRSHSQFLKDRTRRLVAKGTELMNGSYRDLLG</sequence>
<evidence type="ECO:0000313" key="4">
    <source>
        <dbReference type="Proteomes" id="UP000319949"/>
    </source>
</evidence>
<dbReference type="InterPro" id="IPR018754">
    <property type="entry name" value="RovC-like_DNA-bd"/>
</dbReference>
<comment type="caution">
    <text evidence="3">The sequence shown here is derived from an EMBL/GenBank/DDBJ whole genome shotgun (WGS) entry which is preliminary data.</text>
</comment>
<proteinExistence type="predicted"/>
<accession>A0A560E2R0</accession>
<dbReference type="STRING" id="1803665.GCA_001641335_02380"/>
<reference evidence="3 4" key="1">
    <citation type="submission" date="2019-06" db="EMBL/GenBank/DDBJ databases">
        <title>Genomic Encyclopedia of Type Strains, Phase IV (KMG-V): Genome sequencing to study the core and pangenomes of soil and plant-associated prokaryotes.</title>
        <authorList>
            <person name="Whitman W."/>
        </authorList>
    </citation>
    <scope>NUCLEOTIDE SEQUENCE [LARGE SCALE GENOMIC DNA]</scope>
    <source>
        <strain evidence="3 4">BR 510</strain>
    </source>
</reference>